<name>A0AAV5A715_9AGAM</name>
<evidence type="ECO:0000256" key="7">
    <source>
        <dbReference type="ARBA" id="ARBA00023136"/>
    </source>
</evidence>
<dbReference type="SUPFAM" id="SSF52540">
    <property type="entry name" value="P-loop containing nucleoside triphosphate hydrolases"/>
    <property type="match status" value="2"/>
</dbReference>
<dbReference type="Pfam" id="PF01061">
    <property type="entry name" value="ABC2_membrane"/>
    <property type="match status" value="1"/>
</dbReference>
<keyword evidence="5" id="KW-0067">ATP-binding</keyword>
<dbReference type="CDD" id="cd03232">
    <property type="entry name" value="ABCG_PDR_domain2"/>
    <property type="match status" value="1"/>
</dbReference>
<accession>A0AAV5A715</accession>
<sequence>MEPSTSTTPTVVNDHGVDVQEAIDAFNTLERQLSRTSTLKRSSSDPEKGSQDEQLFNLREYLTSVNAANDEAGIYMYHKRVGVSWDNLEVIVPGGAGHKGKETLLGATILHRNSGLLSPGEMCLVLGCPGAGCTTFLKTIANRRRDYAFVGGEVNYAGISAPEMAKNYKGEVVYNQEDDLHIPSLTVAQTLNFALSTKTPAKRLPGVSGEEFNTQLQNTFLKMFNIQHTANTLVGNAFIRGVSGGERKRVSIAEMMATRAHVNCWDNSTRGLDASTALDYVKSLRVLTDVLQQTTFVTLYQASESIYKQFDKVLLLDKGHVIYFGPADQARKYFIDLGYKDLPRQTSADYLTGCTDPNERQFAKGKNAETVPSTPQALEGAWRASDLYAKLTTQRLAYDAQVQSEDNSDQRSFRAAVINDKKRGVSKKSPYTLGLLAQAWILTKRQFKLRLQDRFQLVTSYGTSSALALILGATFFQLPPTANGGFTRGSILFIGMLVSSLDAFGEMPALMFGRPILYKQTAFGFYRPAALALANLLADLPFSASRILIFNIIIYFMCGLSRSAGGFFTYHLFQYCSFLSMQAFFRFFGALFNNFDVAFRTATVFLPNFIAYAGYFRPPTELTCDGTFVVPRNGNGVTKYPNNLGPNQACTLPGSIPGTDLVSGKSYIDAAYGLDFRDIWRRQLVASLVLEYYEHNIGGGGLIIYAPENADTHKRNKKLLERRDGYRATRTGVDKSEKLSNPEEKENGKEIVIVEEKPKHSISSGKVFTWENLNYHVPVQGGQKRLLHDVFGYVKPGSLTALMGASGAGKTTCLDVLAQRKNIGIVSGDILVDGRPLEADFARGTAYAEQLDVHEESATVREAMRFSAYLRQPYSVPQSEKDEYVEEMIELLELQDLADALVFSLGVEARKRLTIGVELAAKPELLLFLDEPTSGLDGQSAWNLVRFLRKLADAGQDRLLLLEAGGETVYFGDIGDDANVIRDYFARNGAVCPADVNPAEFMLEAIGAGVTPRIGPRDWKDIWLDSPECAKAKEEITQMRVDALSKPTQTNLELTKTCTIHFSPTSDIFKF</sequence>
<dbReference type="InterPro" id="IPR034003">
    <property type="entry name" value="ABCG_PDR_2"/>
</dbReference>
<organism evidence="10 11">
    <name type="scientific">Clathrus columnatus</name>
    <dbReference type="NCBI Taxonomy" id="1419009"/>
    <lineage>
        <taxon>Eukaryota</taxon>
        <taxon>Fungi</taxon>
        <taxon>Dikarya</taxon>
        <taxon>Basidiomycota</taxon>
        <taxon>Agaricomycotina</taxon>
        <taxon>Agaricomycetes</taxon>
        <taxon>Phallomycetidae</taxon>
        <taxon>Phallales</taxon>
        <taxon>Clathraceae</taxon>
        <taxon>Clathrus</taxon>
    </lineage>
</organism>
<feature type="domain" description="ABC transporter" evidence="9">
    <location>
        <begin position="768"/>
        <end position="1008"/>
    </location>
</feature>
<protein>
    <recommendedName>
        <fullName evidence="9">ABC transporter domain-containing protein</fullName>
    </recommendedName>
</protein>
<dbReference type="PROSITE" id="PS50893">
    <property type="entry name" value="ABC_TRANSPORTER_2"/>
    <property type="match status" value="2"/>
</dbReference>
<dbReference type="InterPro" id="IPR010929">
    <property type="entry name" value="PDR_CDR_ABC"/>
</dbReference>
<dbReference type="InterPro" id="IPR027417">
    <property type="entry name" value="P-loop_NTPase"/>
</dbReference>
<dbReference type="InterPro" id="IPR003439">
    <property type="entry name" value="ABC_transporter-like_ATP-bd"/>
</dbReference>
<dbReference type="PROSITE" id="PS00211">
    <property type="entry name" value="ABC_TRANSPORTER_1"/>
    <property type="match status" value="1"/>
</dbReference>
<dbReference type="GO" id="GO:0140359">
    <property type="term" value="F:ABC-type transporter activity"/>
    <property type="evidence" value="ECO:0007669"/>
    <property type="project" value="InterPro"/>
</dbReference>
<dbReference type="EMBL" id="BPWL01000002">
    <property type="protein sequence ID" value="GJJ07705.1"/>
    <property type="molecule type" value="Genomic_DNA"/>
</dbReference>
<evidence type="ECO:0000313" key="11">
    <source>
        <dbReference type="Proteomes" id="UP001050691"/>
    </source>
</evidence>
<dbReference type="Proteomes" id="UP001050691">
    <property type="component" value="Unassembled WGS sequence"/>
</dbReference>
<keyword evidence="6 8" id="KW-1133">Transmembrane helix</keyword>
<dbReference type="Pfam" id="PF14510">
    <property type="entry name" value="ABC_trans_N"/>
    <property type="match status" value="1"/>
</dbReference>
<dbReference type="CDD" id="cd03233">
    <property type="entry name" value="ABCG_PDR_domain1"/>
    <property type="match status" value="1"/>
</dbReference>
<evidence type="ECO:0000259" key="9">
    <source>
        <dbReference type="PROSITE" id="PS50893"/>
    </source>
</evidence>
<dbReference type="InterPro" id="IPR017871">
    <property type="entry name" value="ABC_transporter-like_CS"/>
</dbReference>
<dbReference type="Pfam" id="PF00005">
    <property type="entry name" value="ABC_tran"/>
    <property type="match status" value="2"/>
</dbReference>
<feature type="transmembrane region" description="Helical" evidence="8">
    <location>
        <begin position="568"/>
        <end position="585"/>
    </location>
</feature>
<keyword evidence="2" id="KW-0813">Transport</keyword>
<evidence type="ECO:0000256" key="6">
    <source>
        <dbReference type="ARBA" id="ARBA00022989"/>
    </source>
</evidence>
<feature type="transmembrane region" description="Helical" evidence="8">
    <location>
        <begin position="533"/>
        <end position="556"/>
    </location>
</feature>
<dbReference type="InterPro" id="IPR003593">
    <property type="entry name" value="AAA+_ATPase"/>
</dbReference>
<keyword evidence="11" id="KW-1185">Reference proteome</keyword>
<dbReference type="InterPro" id="IPR034001">
    <property type="entry name" value="ABCG_PDR_1"/>
</dbReference>
<evidence type="ECO:0000256" key="2">
    <source>
        <dbReference type="ARBA" id="ARBA00022448"/>
    </source>
</evidence>
<reference evidence="10" key="1">
    <citation type="submission" date="2021-10" db="EMBL/GenBank/DDBJ databases">
        <title>De novo Genome Assembly of Clathrus columnatus (Basidiomycota, Fungi) Using Illumina and Nanopore Sequence Data.</title>
        <authorList>
            <person name="Ogiso-Tanaka E."/>
            <person name="Itagaki H."/>
            <person name="Hosoya T."/>
            <person name="Hosaka K."/>
        </authorList>
    </citation>
    <scope>NUCLEOTIDE SEQUENCE</scope>
    <source>
        <strain evidence="10">MO-923</strain>
    </source>
</reference>
<dbReference type="SMART" id="SM00382">
    <property type="entry name" value="AAA"/>
    <property type="match status" value="2"/>
</dbReference>
<evidence type="ECO:0000256" key="4">
    <source>
        <dbReference type="ARBA" id="ARBA00022741"/>
    </source>
</evidence>
<keyword evidence="3 8" id="KW-0812">Transmembrane</keyword>
<proteinExistence type="predicted"/>
<keyword evidence="7 8" id="KW-0472">Membrane</keyword>
<dbReference type="InterPro" id="IPR013525">
    <property type="entry name" value="ABC2_TM"/>
</dbReference>
<dbReference type="InterPro" id="IPR029481">
    <property type="entry name" value="ABC_trans_N"/>
</dbReference>
<dbReference type="GO" id="GO:0016887">
    <property type="term" value="F:ATP hydrolysis activity"/>
    <property type="evidence" value="ECO:0007669"/>
    <property type="project" value="InterPro"/>
</dbReference>
<comment type="caution">
    <text evidence="10">The sequence shown here is derived from an EMBL/GenBank/DDBJ whole genome shotgun (WGS) entry which is preliminary data.</text>
</comment>
<feature type="transmembrane region" description="Helical" evidence="8">
    <location>
        <begin position="455"/>
        <end position="478"/>
    </location>
</feature>
<feature type="domain" description="ABC transporter" evidence="9">
    <location>
        <begin position="83"/>
        <end position="343"/>
    </location>
</feature>
<gene>
    <name evidence="10" type="ORF">Clacol_001910</name>
</gene>
<evidence type="ECO:0000256" key="1">
    <source>
        <dbReference type="ARBA" id="ARBA00004141"/>
    </source>
</evidence>
<dbReference type="AlphaFoldDB" id="A0AAV5A715"/>
<dbReference type="Pfam" id="PF06422">
    <property type="entry name" value="PDR_CDR"/>
    <property type="match status" value="1"/>
</dbReference>
<dbReference type="Gene3D" id="3.40.50.300">
    <property type="entry name" value="P-loop containing nucleotide triphosphate hydrolases"/>
    <property type="match status" value="2"/>
</dbReference>
<evidence type="ECO:0000256" key="3">
    <source>
        <dbReference type="ARBA" id="ARBA00022692"/>
    </source>
</evidence>
<evidence type="ECO:0000256" key="5">
    <source>
        <dbReference type="ARBA" id="ARBA00022840"/>
    </source>
</evidence>
<keyword evidence="4" id="KW-0547">Nucleotide-binding</keyword>
<dbReference type="GO" id="GO:0016020">
    <property type="term" value="C:membrane"/>
    <property type="evidence" value="ECO:0007669"/>
    <property type="project" value="UniProtKB-SubCell"/>
</dbReference>
<evidence type="ECO:0000313" key="10">
    <source>
        <dbReference type="EMBL" id="GJJ07705.1"/>
    </source>
</evidence>
<comment type="subcellular location">
    <subcellularLocation>
        <location evidence="1">Membrane</location>
        <topology evidence="1">Multi-pass membrane protein</topology>
    </subcellularLocation>
</comment>
<dbReference type="PANTHER" id="PTHR19241">
    <property type="entry name" value="ATP-BINDING CASSETTE TRANSPORTER"/>
    <property type="match status" value="1"/>
</dbReference>
<feature type="transmembrane region" description="Helical" evidence="8">
    <location>
        <begin position="490"/>
        <end position="512"/>
    </location>
</feature>
<evidence type="ECO:0000256" key="8">
    <source>
        <dbReference type="SAM" id="Phobius"/>
    </source>
</evidence>
<dbReference type="GO" id="GO:0005524">
    <property type="term" value="F:ATP binding"/>
    <property type="evidence" value="ECO:0007669"/>
    <property type="project" value="UniProtKB-KW"/>
</dbReference>